<accession>A0ABY9XAW3</accession>
<feature type="region of interest" description="Disordered" evidence="2">
    <location>
        <begin position="212"/>
        <end position="237"/>
    </location>
</feature>
<dbReference type="PROSITE" id="PS51123">
    <property type="entry name" value="OMPA_2"/>
    <property type="match status" value="1"/>
</dbReference>
<evidence type="ECO:0000256" key="2">
    <source>
        <dbReference type="SAM" id="MobiDB-lite"/>
    </source>
</evidence>
<dbReference type="InterPro" id="IPR036737">
    <property type="entry name" value="OmpA-like_sf"/>
</dbReference>
<evidence type="ECO:0000256" key="1">
    <source>
        <dbReference type="PROSITE-ProRule" id="PRU00473"/>
    </source>
</evidence>
<sequence length="443" mass="47948">MCDNGTPHPLGPPLLDSLLKLGLLTGLLAVDAVRAEQPSSVEQVRAELDRQLQEMVKSPPAEVRLLFAGLDPSGFRLVEVHFTLDGKPLEVPSVEKLGAPGPHVLTTLQVEDGPHTLVSNVVYMDASWNLFSPTSGLLWNMTSTLNFQTQRGLRVDVKATSVLVPEAKDPRQKVKLSHDVTAEMIAKLEDSMPPEPLPERAPVPDAGVAIAPVPTTPEPTKTPSTPEPPPATTAQPQKAKLLVRATVLRKPVAATLSVRGATSQKVALKRGAKTPTPVEVTPGEYTVDVIAPGFLAQTRRVVLSGGNAQPLEFTLVRAPKKKLVKEKNDRLELLKPLRFPQGKEAPLPGGNVLLEQLVDTLVRSPIQRIRIEGHTDNQEGDESARKQLSEARAKTVAELLVQAGVDPARIETTGLADTRPKAPNITPRGRELNRRVELVILER</sequence>
<dbReference type="PANTHER" id="PTHR30329:SF21">
    <property type="entry name" value="LIPOPROTEIN YIAD-RELATED"/>
    <property type="match status" value="1"/>
</dbReference>
<organism evidence="4 5">
    <name type="scientific">Archangium minus</name>
    <dbReference type="NCBI Taxonomy" id="83450"/>
    <lineage>
        <taxon>Bacteria</taxon>
        <taxon>Pseudomonadati</taxon>
        <taxon>Myxococcota</taxon>
        <taxon>Myxococcia</taxon>
        <taxon>Myxococcales</taxon>
        <taxon>Cystobacterineae</taxon>
        <taxon>Archangiaceae</taxon>
        <taxon>Archangium</taxon>
    </lineage>
</organism>
<keyword evidence="1" id="KW-0472">Membrane</keyword>
<feature type="domain" description="OmpA-like" evidence="3">
    <location>
        <begin position="326"/>
        <end position="443"/>
    </location>
</feature>
<dbReference type="InterPro" id="IPR006665">
    <property type="entry name" value="OmpA-like"/>
</dbReference>
<name>A0ABY9XAW3_9BACT</name>
<protein>
    <submittedName>
        <fullName evidence="4">OmpA family protein</fullName>
    </submittedName>
</protein>
<reference evidence="4 5" key="1">
    <citation type="submission" date="2019-08" db="EMBL/GenBank/DDBJ databases">
        <title>Archangium and Cystobacter genomes.</title>
        <authorList>
            <person name="Chen I.-C.K."/>
            <person name="Wielgoss S."/>
        </authorList>
    </citation>
    <scope>NUCLEOTIDE SEQUENCE [LARGE SCALE GENOMIC DNA]</scope>
    <source>
        <strain evidence="4 5">Cbm 6</strain>
    </source>
</reference>
<proteinExistence type="predicted"/>
<evidence type="ECO:0000259" key="3">
    <source>
        <dbReference type="PROSITE" id="PS51123"/>
    </source>
</evidence>
<dbReference type="PANTHER" id="PTHR30329">
    <property type="entry name" value="STATOR ELEMENT OF FLAGELLAR MOTOR COMPLEX"/>
    <property type="match status" value="1"/>
</dbReference>
<dbReference type="Gene3D" id="3.30.1330.60">
    <property type="entry name" value="OmpA-like domain"/>
    <property type="match status" value="1"/>
</dbReference>
<dbReference type="Proteomes" id="UP001611383">
    <property type="component" value="Chromosome"/>
</dbReference>
<dbReference type="Pfam" id="PF00691">
    <property type="entry name" value="OmpA"/>
    <property type="match status" value="1"/>
</dbReference>
<dbReference type="CDD" id="cd07185">
    <property type="entry name" value="OmpA_C-like"/>
    <property type="match status" value="1"/>
</dbReference>
<keyword evidence="5" id="KW-1185">Reference proteome</keyword>
<dbReference type="InterPro" id="IPR050330">
    <property type="entry name" value="Bact_OuterMem_StrucFunc"/>
</dbReference>
<dbReference type="SUPFAM" id="SSF103088">
    <property type="entry name" value="OmpA-like"/>
    <property type="match status" value="1"/>
</dbReference>
<gene>
    <name evidence="4" type="ORF">F0U60_22860</name>
</gene>
<evidence type="ECO:0000313" key="5">
    <source>
        <dbReference type="Proteomes" id="UP001611383"/>
    </source>
</evidence>
<evidence type="ECO:0000313" key="4">
    <source>
        <dbReference type="EMBL" id="WNG52536.1"/>
    </source>
</evidence>
<dbReference type="EMBL" id="CP043494">
    <property type="protein sequence ID" value="WNG52536.1"/>
    <property type="molecule type" value="Genomic_DNA"/>
</dbReference>